<dbReference type="Proteomes" id="UP000886595">
    <property type="component" value="Unassembled WGS sequence"/>
</dbReference>
<dbReference type="OrthoDB" id="1100108at2759"/>
<comment type="caution">
    <text evidence="1">The sequence shown here is derived from an EMBL/GenBank/DDBJ whole genome shotgun (WGS) entry which is preliminary data.</text>
</comment>
<reference evidence="1 2" key="1">
    <citation type="submission" date="2020-02" db="EMBL/GenBank/DDBJ databases">
        <authorList>
            <person name="Ma Q."/>
            <person name="Huang Y."/>
            <person name="Song X."/>
            <person name="Pei D."/>
        </authorList>
    </citation>
    <scope>NUCLEOTIDE SEQUENCE [LARGE SCALE GENOMIC DNA]</scope>
    <source>
        <strain evidence="1">Sxm20200214</strain>
        <tissue evidence="1">Leaf</tissue>
    </source>
</reference>
<sequence>MRQKVPDNHLPLRLFATALYPCGRLNIYSKLDLLAFIHYALRDTEEFETIKASCFGKFLFVVFEIKQSVRNVNAKMYT</sequence>
<organism evidence="1 2">
    <name type="scientific">Brassica carinata</name>
    <name type="common">Ethiopian mustard</name>
    <name type="synonym">Abyssinian cabbage</name>
    <dbReference type="NCBI Taxonomy" id="52824"/>
    <lineage>
        <taxon>Eukaryota</taxon>
        <taxon>Viridiplantae</taxon>
        <taxon>Streptophyta</taxon>
        <taxon>Embryophyta</taxon>
        <taxon>Tracheophyta</taxon>
        <taxon>Spermatophyta</taxon>
        <taxon>Magnoliopsida</taxon>
        <taxon>eudicotyledons</taxon>
        <taxon>Gunneridae</taxon>
        <taxon>Pentapetalae</taxon>
        <taxon>rosids</taxon>
        <taxon>malvids</taxon>
        <taxon>Brassicales</taxon>
        <taxon>Brassicaceae</taxon>
        <taxon>Brassiceae</taxon>
        <taxon>Brassica</taxon>
    </lineage>
</organism>
<evidence type="ECO:0000313" key="1">
    <source>
        <dbReference type="EMBL" id="KAG2305851.1"/>
    </source>
</evidence>
<keyword evidence="2" id="KW-1185">Reference proteome</keyword>
<dbReference type="AlphaFoldDB" id="A0A8X7V9G3"/>
<proteinExistence type="predicted"/>
<gene>
    <name evidence="1" type="ORF">Bca52824_025599</name>
</gene>
<protein>
    <submittedName>
        <fullName evidence="1">Uncharacterized protein</fullName>
    </submittedName>
</protein>
<name>A0A8X7V9G3_BRACI</name>
<evidence type="ECO:0000313" key="2">
    <source>
        <dbReference type="Proteomes" id="UP000886595"/>
    </source>
</evidence>
<dbReference type="EMBL" id="JAAMPC010000006">
    <property type="protein sequence ID" value="KAG2305851.1"/>
    <property type="molecule type" value="Genomic_DNA"/>
</dbReference>
<accession>A0A8X7V9G3</accession>